<gene>
    <name evidence="1" type="ORF">ACFQ1M_17345</name>
</gene>
<accession>A0ABW3D4L5</accession>
<reference evidence="2" key="1">
    <citation type="journal article" date="2019" name="Int. J. Syst. Evol. Microbiol.">
        <title>The Global Catalogue of Microorganisms (GCM) 10K type strain sequencing project: providing services to taxonomists for standard genome sequencing and annotation.</title>
        <authorList>
            <consortium name="The Broad Institute Genomics Platform"/>
            <consortium name="The Broad Institute Genome Sequencing Center for Infectious Disease"/>
            <person name="Wu L."/>
            <person name="Ma J."/>
        </authorList>
    </citation>
    <scope>NUCLEOTIDE SEQUENCE [LARGE SCALE GENOMIC DNA]</scope>
    <source>
        <strain evidence="2">CCUG 62952</strain>
    </source>
</reference>
<protein>
    <submittedName>
        <fullName evidence="1">Uncharacterized protein</fullName>
    </submittedName>
</protein>
<evidence type="ECO:0000313" key="1">
    <source>
        <dbReference type="EMBL" id="MFD0863985.1"/>
    </source>
</evidence>
<dbReference type="RefSeq" id="WP_386410664.1">
    <property type="nucleotide sequence ID" value="NZ_JBHTJH010000017.1"/>
</dbReference>
<sequence length="147" mass="16800">MMSFLMNNSSIILIMIFTLFLSSSVHGQEKLYKGYDEFAILTLENNMEIHKATIGFNVSINVTEHKLYEVFYTTPEGFETSFSFRLINNGGAQALYEIMEDDAPEKFALAVRDRLKENKGVYFITKDFVDSENKIKIKYIVQGGAPN</sequence>
<comment type="caution">
    <text evidence="1">The sequence shown here is derived from an EMBL/GenBank/DDBJ whole genome shotgun (WGS) entry which is preliminary data.</text>
</comment>
<proteinExistence type="predicted"/>
<dbReference type="EMBL" id="JBHTJH010000017">
    <property type="protein sequence ID" value="MFD0863985.1"/>
    <property type="molecule type" value="Genomic_DNA"/>
</dbReference>
<dbReference type="Proteomes" id="UP001596978">
    <property type="component" value="Unassembled WGS sequence"/>
</dbReference>
<keyword evidence="2" id="KW-1185">Reference proteome</keyword>
<name>A0ABW3D4L5_9FLAO</name>
<evidence type="ECO:0000313" key="2">
    <source>
        <dbReference type="Proteomes" id="UP001596978"/>
    </source>
</evidence>
<organism evidence="1 2">
    <name type="scientific">Sungkyunkwania multivorans</name>
    <dbReference type="NCBI Taxonomy" id="1173618"/>
    <lineage>
        <taxon>Bacteria</taxon>
        <taxon>Pseudomonadati</taxon>
        <taxon>Bacteroidota</taxon>
        <taxon>Flavobacteriia</taxon>
        <taxon>Flavobacteriales</taxon>
        <taxon>Flavobacteriaceae</taxon>
        <taxon>Sungkyunkwania</taxon>
    </lineage>
</organism>